<feature type="compositionally biased region" description="Low complexity" evidence="1">
    <location>
        <begin position="55"/>
        <end position="77"/>
    </location>
</feature>
<dbReference type="InParanoid" id="J4ICN3"/>
<protein>
    <submittedName>
        <fullName evidence="2">Uncharacterized protein</fullName>
    </submittedName>
</protein>
<dbReference type="GeneID" id="24101611"/>
<dbReference type="EMBL" id="HE797464">
    <property type="protein sequence ID" value="CCM06711.1"/>
    <property type="molecule type" value="Genomic_DNA"/>
</dbReference>
<dbReference type="Proteomes" id="UP000006352">
    <property type="component" value="Unassembled WGS sequence"/>
</dbReference>
<evidence type="ECO:0000256" key="1">
    <source>
        <dbReference type="SAM" id="MobiDB-lite"/>
    </source>
</evidence>
<proteinExistence type="predicted"/>
<sequence length="89" mass="9244">MSSWTLSAMGVGVHMQDQGGNGLEGAARSRRSPSEIEEELTLDSVLTTVGEAIGSSSISPVPSTYSRESSSCSLGSSMPLARPKKSGQR</sequence>
<dbReference type="HOGENOM" id="CLU_2454763_0_0_1"/>
<evidence type="ECO:0000313" key="2">
    <source>
        <dbReference type="EMBL" id="CCM06711.1"/>
    </source>
</evidence>
<gene>
    <name evidence="2" type="ORF">FIBRA_09001</name>
</gene>
<feature type="region of interest" description="Disordered" evidence="1">
    <location>
        <begin position="54"/>
        <end position="89"/>
    </location>
</feature>
<feature type="region of interest" description="Disordered" evidence="1">
    <location>
        <begin position="1"/>
        <end position="38"/>
    </location>
</feature>
<dbReference type="RefSeq" id="XP_012185994.1">
    <property type="nucleotide sequence ID" value="XM_012330604.1"/>
</dbReference>
<dbReference type="AlphaFoldDB" id="J4ICN3"/>
<accession>J4ICN3</accession>
<keyword evidence="3" id="KW-1185">Reference proteome</keyword>
<organism evidence="2 3">
    <name type="scientific">Fibroporia radiculosa</name>
    <dbReference type="NCBI Taxonomy" id="599839"/>
    <lineage>
        <taxon>Eukaryota</taxon>
        <taxon>Fungi</taxon>
        <taxon>Dikarya</taxon>
        <taxon>Basidiomycota</taxon>
        <taxon>Agaricomycotina</taxon>
        <taxon>Agaricomycetes</taxon>
        <taxon>Polyporales</taxon>
        <taxon>Fibroporiaceae</taxon>
        <taxon>Fibroporia</taxon>
    </lineage>
</organism>
<evidence type="ECO:0000313" key="3">
    <source>
        <dbReference type="Proteomes" id="UP000006352"/>
    </source>
</evidence>
<name>J4ICN3_9APHY</name>
<reference evidence="2 3" key="1">
    <citation type="journal article" date="2012" name="Appl. Environ. Microbiol.">
        <title>Short-read sequencing for genomic analysis of the brown rot fungus Fibroporia radiculosa.</title>
        <authorList>
            <person name="Tang J.D."/>
            <person name="Perkins A.D."/>
            <person name="Sonstegard T.S."/>
            <person name="Schroeder S.G."/>
            <person name="Burgess S.C."/>
            <person name="Diehl S.V."/>
        </authorList>
    </citation>
    <scope>NUCLEOTIDE SEQUENCE [LARGE SCALE GENOMIC DNA]</scope>
    <source>
        <strain evidence="2 3">TFFH 294</strain>
    </source>
</reference>